<name>A0AAD7FTG4_9AGAR</name>
<feature type="transmembrane region" description="Helical" evidence="10">
    <location>
        <begin position="334"/>
        <end position="351"/>
    </location>
</feature>
<dbReference type="FunFam" id="3.40.50.300:FF:000825">
    <property type="entry name" value="ABC bile acid transporter"/>
    <property type="match status" value="1"/>
</dbReference>
<keyword evidence="7 10" id="KW-1133">Transmembrane helix</keyword>
<dbReference type="CDD" id="cd03250">
    <property type="entry name" value="ABCC_MRP_domain1"/>
    <property type="match status" value="1"/>
</dbReference>
<dbReference type="Pfam" id="PF00664">
    <property type="entry name" value="ABC_membrane"/>
    <property type="match status" value="2"/>
</dbReference>
<keyword evidence="4" id="KW-0677">Repeat</keyword>
<feature type="transmembrane region" description="Helical" evidence="10">
    <location>
        <begin position="1055"/>
        <end position="1074"/>
    </location>
</feature>
<dbReference type="InterPro" id="IPR050173">
    <property type="entry name" value="ABC_transporter_C-like"/>
</dbReference>
<feature type="domain" description="ABC transmembrane type-1" evidence="13">
    <location>
        <begin position="298"/>
        <end position="578"/>
    </location>
</feature>
<dbReference type="FunFam" id="3.40.50.300:FF:001354">
    <property type="entry name" value="ATP-binding cassette (ABC) transporter, putative"/>
    <property type="match status" value="1"/>
</dbReference>
<feature type="domain" description="ABC transmembrane type-1" evidence="13">
    <location>
        <begin position="980"/>
        <end position="1198"/>
    </location>
</feature>
<dbReference type="Proteomes" id="UP001221142">
    <property type="component" value="Unassembled WGS sequence"/>
</dbReference>
<evidence type="ECO:0000256" key="11">
    <source>
        <dbReference type="SAM" id="SignalP"/>
    </source>
</evidence>
<feature type="transmembrane region" description="Helical" evidence="10">
    <location>
        <begin position="914"/>
        <end position="939"/>
    </location>
</feature>
<feature type="transmembrane region" description="Helical" evidence="10">
    <location>
        <begin position="959"/>
        <end position="981"/>
    </location>
</feature>
<keyword evidence="15" id="KW-1185">Reference proteome</keyword>
<dbReference type="GO" id="GO:0000329">
    <property type="term" value="C:fungal-type vacuole membrane"/>
    <property type="evidence" value="ECO:0007669"/>
    <property type="project" value="TreeGrafter"/>
</dbReference>
<comment type="caution">
    <text evidence="14">The sequence shown here is derived from an EMBL/GenBank/DDBJ whole genome shotgun (WGS) entry which is preliminary data.</text>
</comment>
<organism evidence="14 15">
    <name type="scientific">Roridomyces roridus</name>
    <dbReference type="NCBI Taxonomy" id="1738132"/>
    <lineage>
        <taxon>Eukaryota</taxon>
        <taxon>Fungi</taxon>
        <taxon>Dikarya</taxon>
        <taxon>Basidiomycota</taxon>
        <taxon>Agaricomycotina</taxon>
        <taxon>Agaricomycetes</taxon>
        <taxon>Agaricomycetidae</taxon>
        <taxon>Agaricales</taxon>
        <taxon>Marasmiineae</taxon>
        <taxon>Mycenaceae</taxon>
        <taxon>Roridomyces</taxon>
    </lineage>
</organism>
<evidence type="ECO:0000256" key="1">
    <source>
        <dbReference type="ARBA" id="ARBA00004141"/>
    </source>
</evidence>
<gene>
    <name evidence="14" type="ORF">FB45DRAFT_988460</name>
</gene>
<dbReference type="SUPFAM" id="SSF52540">
    <property type="entry name" value="P-loop containing nucleoside triphosphate hydrolases"/>
    <property type="match status" value="2"/>
</dbReference>
<dbReference type="PANTHER" id="PTHR24223">
    <property type="entry name" value="ATP-BINDING CASSETTE SUB-FAMILY C"/>
    <property type="match status" value="1"/>
</dbReference>
<dbReference type="Gene3D" id="1.20.1560.10">
    <property type="entry name" value="ABC transporter type 1, transmembrane domain"/>
    <property type="match status" value="2"/>
</dbReference>
<dbReference type="Pfam" id="PF00005">
    <property type="entry name" value="ABC_tran"/>
    <property type="match status" value="2"/>
</dbReference>
<dbReference type="PANTHER" id="PTHR24223:SF353">
    <property type="entry name" value="ABC TRANSPORTER ATP-BINDING PROTEIN_PERMEASE VMR1-RELATED"/>
    <property type="match status" value="1"/>
</dbReference>
<evidence type="ECO:0000313" key="14">
    <source>
        <dbReference type="EMBL" id="KAJ7638358.1"/>
    </source>
</evidence>
<keyword evidence="6" id="KW-0067">ATP-binding</keyword>
<feature type="transmembrane region" description="Helical" evidence="10">
    <location>
        <begin position="282"/>
        <end position="310"/>
    </location>
</feature>
<dbReference type="EMBL" id="JARKIF010000005">
    <property type="protein sequence ID" value="KAJ7638358.1"/>
    <property type="molecule type" value="Genomic_DNA"/>
</dbReference>
<evidence type="ECO:0000259" key="12">
    <source>
        <dbReference type="PROSITE" id="PS50893"/>
    </source>
</evidence>
<dbReference type="GO" id="GO:0140359">
    <property type="term" value="F:ABC-type transporter activity"/>
    <property type="evidence" value="ECO:0007669"/>
    <property type="project" value="InterPro"/>
</dbReference>
<dbReference type="CDD" id="cd18604">
    <property type="entry name" value="ABC_6TM_VMR1_D2_like"/>
    <property type="match status" value="1"/>
</dbReference>
<accession>A0AAD7FTG4</accession>
<feature type="transmembrane region" description="Helical" evidence="10">
    <location>
        <begin position="1169"/>
        <end position="1190"/>
    </location>
</feature>
<evidence type="ECO:0000256" key="4">
    <source>
        <dbReference type="ARBA" id="ARBA00022737"/>
    </source>
</evidence>
<keyword evidence="2" id="KW-0813">Transport</keyword>
<evidence type="ECO:0000256" key="3">
    <source>
        <dbReference type="ARBA" id="ARBA00022692"/>
    </source>
</evidence>
<feature type="transmembrane region" description="Helical" evidence="10">
    <location>
        <begin position="425"/>
        <end position="447"/>
    </location>
</feature>
<keyword evidence="3 10" id="KW-0812">Transmembrane</keyword>
<dbReference type="SMART" id="SM00382">
    <property type="entry name" value="AAA"/>
    <property type="match status" value="2"/>
</dbReference>
<feature type="domain" description="ABC transporter" evidence="12">
    <location>
        <begin position="1234"/>
        <end position="1475"/>
    </location>
</feature>
<keyword evidence="8 10" id="KW-0472">Membrane</keyword>
<dbReference type="InterPro" id="IPR036640">
    <property type="entry name" value="ABC1_TM_sf"/>
</dbReference>
<feature type="transmembrane region" description="Helical" evidence="10">
    <location>
        <begin position="71"/>
        <end position="91"/>
    </location>
</feature>
<evidence type="ECO:0000313" key="15">
    <source>
        <dbReference type="Proteomes" id="UP001221142"/>
    </source>
</evidence>
<dbReference type="CDD" id="cd03244">
    <property type="entry name" value="ABCC_MRP_domain2"/>
    <property type="match status" value="1"/>
</dbReference>
<dbReference type="InterPro" id="IPR003593">
    <property type="entry name" value="AAA+_ATPase"/>
</dbReference>
<proteinExistence type="predicted"/>
<feature type="transmembrane region" description="Helical" evidence="10">
    <location>
        <begin position="518"/>
        <end position="540"/>
    </location>
</feature>
<evidence type="ECO:0000259" key="13">
    <source>
        <dbReference type="PROSITE" id="PS50929"/>
    </source>
</evidence>
<feature type="transmembrane region" description="Helical" evidence="10">
    <location>
        <begin position="128"/>
        <end position="146"/>
    </location>
</feature>
<keyword evidence="5" id="KW-0547">Nucleotide-binding</keyword>
<dbReference type="InterPro" id="IPR011527">
    <property type="entry name" value="ABC1_TM_dom"/>
</dbReference>
<evidence type="ECO:0000256" key="10">
    <source>
        <dbReference type="SAM" id="Phobius"/>
    </source>
</evidence>
<dbReference type="Gene3D" id="3.40.50.300">
    <property type="entry name" value="P-loop containing nucleotide triphosphate hydrolases"/>
    <property type="match status" value="2"/>
</dbReference>
<dbReference type="PROSITE" id="PS00211">
    <property type="entry name" value="ABC_TRANSPORTER_1"/>
    <property type="match status" value="2"/>
</dbReference>
<evidence type="ECO:0000256" key="9">
    <source>
        <dbReference type="ARBA" id="ARBA00023180"/>
    </source>
</evidence>
<dbReference type="GO" id="GO:0005524">
    <property type="term" value="F:ATP binding"/>
    <property type="evidence" value="ECO:0007669"/>
    <property type="project" value="UniProtKB-KW"/>
</dbReference>
<dbReference type="SUPFAM" id="SSF90123">
    <property type="entry name" value="ABC transporter transmembrane region"/>
    <property type="match status" value="2"/>
</dbReference>
<dbReference type="FunFam" id="1.20.1560.10:FF:000013">
    <property type="entry name" value="ABC transporter C family member 2"/>
    <property type="match status" value="1"/>
</dbReference>
<evidence type="ECO:0000256" key="8">
    <source>
        <dbReference type="ARBA" id="ARBA00023136"/>
    </source>
</evidence>
<sequence>MMLSTNCTFLSPCPWSLSAALVFLCSTGPPLVDHNTYDTDPFDVTKPEDLVHGYPIIEENAFWSQMKYRKVFLCALLCCLATIQVSAVVRGDGIESLIPELCYSLYLLCVGIASVGQVERHGEFVWQLTVLAVFRAALYLFAAILPDDSNAPNGSSPFPWLSRLVLILYVVLAFVAINTPLGPPLRLSPSAIYSEETACGIENKENVTGVVGSSPWSRLYFSYVWKVVKLGNVTQSVEIADLPIIPVELRAVTNYDTLKRTLRDTKLTFWSWKPRPGSGATLAYQLLCANFFPLAAEAALTVCVALLTYAPPACLNQLVRYLESDPTREDTSRGWFWVIVLFTANTALSLARGQLWSLCSTNIKMQIRNQLNGVLFAKTLVKKDRREFSSKAQIMTLMTADVGRVGNLTWYVFDVLDAPIEIFVAAYFLYQLLGVSSLVGLAATCFFTPLNHFASRVVVGTQSKLMKARDERIGLMNEVLGGIRMIKFMAWERNFEARVMSIREKELKYQKLTYTISVLWNALWTGSPILITVLSFWHFAVVRQQTLTPSIAFTAVILFNQLRFALSALPNSVIQILQVALSLGRIEKYLGLAQVAPVPPIEQQSPDISFRSCTVTWAQDIQSAESHPNKFVLTDLTLDFPRGELSLVCGALGSGKSLMLLALLGEADVVAGQMTCPRSPADALACFSGQSINAEDWLVEGMCAYVPQVAWLSNASVKDNILFHLPYQKERYEKTLEACALIQDLHILEDGDQSLVGERGLTLSGGQRARVSLARAIYSRASILLLDDVLSAVDAHTAHHLYHSCLKGELVKGRTVILVSHHVQLCASGANYIVALNNGHVQFAGTRGEFQASQVLKTLVQSTVTGVQNDKEQEVSKIPDQNTLKMEDKKQVKKIIEQEFRAVGRVSRKVWTTYVKACGGGGYWLAYSLIFIIAALSSVVENGWLSYWSGGKGSEDPTYYVTIYSILTIAGLVVTTNSGSIRASNVLYRRLLRSVLFADFRFHDTSSRGRLLNRFGKDFEGIDSGLSENFGYCTVFALATITSMMLLNFTGGLPFLLATIFIAIVFYSVTSIFVQTARDVQRLESVTQSPLYSMYSENIAGVAVIRAFGASSKILRDMLRAIDTNATAHYWTWGLTRWLSGAQLRFELLAGLVMCTIAAVMISNKNLSAATAGLALSFSGTVASNLLYLVRRWVQVEQSMVALERVNEYCEIDQEPPEFMEPRPPPSWPSAGAIQCQDLVVRYAPELPAVLHGLTFNINAGEKIGILGRTGSGKSTLALSFLRFVSPSQGKITIDGIDISQVGLTDLRNKLSIIPQDPTILSGTLRSTLDVLGEYSDAEIFEALRRVHLIQSREVEGAVNVNLFSNLDSLISEGGDSLSAGEKQLLCMARAILKKSRILLMDEATASVDYATDELISRTIMEEFTSSTLLTVAHRIRSVINHDKIMVLDQGRIAEFDSPAALLRDPSSQFYALCKATGSEEFGTLRILAGL</sequence>
<evidence type="ECO:0000256" key="6">
    <source>
        <dbReference type="ARBA" id="ARBA00022840"/>
    </source>
</evidence>
<feature type="transmembrane region" description="Helical" evidence="10">
    <location>
        <begin position="97"/>
        <end position="116"/>
    </location>
</feature>
<feature type="domain" description="ABC transporter" evidence="12">
    <location>
        <begin position="616"/>
        <end position="863"/>
    </location>
</feature>
<feature type="transmembrane region" description="Helical" evidence="10">
    <location>
        <begin position="1146"/>
        <end position="1163"/>
    </location>
</feature>
<dbReference type="InterPro" id="IPR003439">
    <property type="entry name" value="ABC_transporter-like_ATP-bd"/>
</dbReference>
<dbReference type="PROSITE" id="PS50929">
    <property type="entry name" value="ABC_TM1F"/>
    <property type="match status" value="2"/>
</dbReference>
<dbReference type="PROSITE" id="PS50893">
    <property type="entry name" value="ABC_TRANSPORTER_2"/>
    <property type="match status" value="2"/>
</dbReference>
<keyword evidence="9" id="KW-0325">Glycoprotein</keyword>
<reference evidence="14" key="1">
    <citation type="submission" date="2023-03" db="EMBL/GenBank/DDBJ databases">
        <title>Massive genome expansion in bonnet fungi (Mycena s.s.) driven by repeated elements and novel gene families across ecological guilds.</title>
        <authorList>
            <consortium name="Lawrence Berkeley National Laboratory"/>
            <person name="Harder C.B."/>
            <person name="Miyauchi S."/>
            <person name="Viragh M."/>
            <person name="Kuo A."/>
            <person name="Thoen E."/>
            <person name="Andreopoulos B."/>
            <person name="Lu D."/>
            <person name="Skrede I."/>
            <person name="Drula E."/>
            <person name="Henrissat B."/>
            <person name="Morin E."/>
            <person name="Kohler A."/>
            <person name="Barry K."/>
            <person name="LaButti K."/>
            <person name="Morin E."/>
            <person name="Salamov A."/>
            <person name="Lipzen A."/>
            <person name="Mereny Z."/>
            <person name="Hegedus B."/>
            <person name="Baldrian P."/>
            <person name="Stursova M."/>
            <person name="Weitz H."/>
            <person name="Taylor A."/>
            <person name="Grigoriev I.V."/>
            <person name="Nagy L.G."/>
            <person name="Martin F."/>
            <person name="Kauserud H."/>
        </authorList>
    </citation>
    <scope>NUCLEOTIDE SEQUENCE</scope>
    <source>
        <strain evidence="14">9284</strain>
    </source>
</reference>
<evidence type="ECO:0000256" key="7">
    <source>
        <dbReference type="ARBA" id="ARBA00022989"/>
    </source>
</evidence>
<keyword evidence="11" id="KW-0732">Signal</keyword>
<protein>
    <submittedName>
        <fullName evidence="14">Multidrug resistance-associated ABC transporter</fullName>
    </submittedName>
</protein>
<dbReference type="GO" id="GO:0016887">
    <property type="term" value="F:ATP hydrolysis activity"/>
    <property type="evidence" value="ECO:0007669"/>
    <property type="project" value="InterPro"/>
</dbReference>
<comment type="subcellular location">
    <subcellularLocation>
        <location evidence="1">Membrane</location>
        <topology evidence="1">Multi-pass membrane protein</topology>
    </subcellularLocation>
</comment>
<evidence type="ECO:0000256" key="5">
    <source>
        <dbReference type="ARBA" id="ARBA00022741"/>
    </source>
</evidence>
<dbReference type="InterPro" id="IPR027417">
    <property type="entry name" value="P-loop_NTPase"/>
</dbReference>
<dbReference type="CDD" id="cd18596">
    <property type="entry name" value="ABC_6TM_VMR1_D1_like"/>
    <property type="match status" value="1"/>
</dbReference>
<feature type="transmembrane region" description="Helical" evidence="10">
    <location>
        <begin position="1030"/>
        <end position="1049"/>
    </location>
</feature>
<feature type="signal peptide" evidence="11">
    <location>
        <begin position="1"/>
        <end position="19"/>
    </location>
</feature>
<feature type="chain" id="PRO_5041963598" evidence="11">
    <location>
        <begin position="20"/>
        <end position="1491"/>
    </location>
</feature>
<evidence type="ECO:0000256" key="2">
    <source>
        <dbReference type="ARBA" id="ARBA00022448"/>
    </source>
</evidence>
<dbReference type="InterPro" id="IPR017871">
    <property type="entry name" value="ABC_transporter-like_CS"/>
</dbReference>
<feature type="transmembrane region" description="Helical" evidence="10">
    <location>
        <begin position="158"/>
        <end position="177"/>
    </location>
</feature>